<protein>
    <recommendedName>
        <fullName evidence="3">Lipoprotein</fullName>
    </recommendedName>
</protein>
<dbReference type="PROSITE" id="PS51257">
    <property type="entry name" value="PROKAR_LIPOPROTEIN"/>
    <property type="match status" value="1"/>
</dbReference>
<keyword evidence="2" id="KW-1185">Reference proteome</keyword>
<sequence length="352" mass="34185">MPGPPRLRALPLAVLGLAAACGGGGGGGPAGHLSLTPKNLSVARGGGATAVACGAFEGGGAAELALVPATRPDGIAVAGVPAAAGCPPGDAALEVRVDAAFSAAPAGFTVRVRLTGPGPAVERELPITVAATTPVLVVDDDGGDGLSDTFFGATLAGNDGCDVARVGVPDPALLVRYEAVVWYTGARGAGGCSGDLLGDAAQRAVRDFLDAGGRRLVLVSPWTSACAGGGSTLLGEVFGVVDVYPAFLQDRDFVVDGAARGPAAGRSFAVSADGSALPPAYTAGLTPAPAADVLLYAHLAGAVAESLPAAVGRHGAGAAGTSTAILVSFTAERVTDGATGTGRELLEALLAY</sequence>
<proteinExistence type="predicted"/>
<reference evidence="2" key="1">
    <citation type="journal article" date="2022" name="Int. J. Syst. Evol. Microbiol.">
        <title>Anaeromyxobacter oryzae sp. nov., Anaeromyxobacter diazotrophicus sp. nov. and Anaeromyxobacter paludicola sp. nov., isolated from paddy soils.</title>
        <authorList>
            <person name="Itoh H."/>
            <person name="Xu Z."/>
            <person name="Mise K."/>
            <person name="Masuda Y."/>
            <person name="Ushijima N."/>
            <person name="Hayakawa C."/>
            <person name="Shiratori Y."/>
            <person name="Senoo K."/>
        </authorList>
    </citation>
    <scope>NUCLEOTIDE SEQUENCE [LARGE SCALE GENOMIC DNA]</scope>
    <source>
        <strain evidence="2">Red232</strain>
    </source>
</reference>
<dbReference type="EMBL" id="AP025591">
    <property type="protein sequence ID" value="BDG03555.1"/>
    <property type="molecule type" value="Genomic_DNA"/>
</dbReference>
<organism evidence="1 2">
    <name type="scientific">Anaeromyxobacter oryzae</name>
    <dbReference type="NCBI Taxonomy" id="2918170"/>
    <lineage>
        <taxon>Bacteria</taxon>
        <taxon>Pseudomonadati</taxon>
        <taxon>Myxococcota</taxon>
        <taxon>Myxococcia</taxon>
        <taxon>Myxococcales</taxon>
        <taxon>Cystobacterineae</taxon>
        <taxon>Anaeromyxobacteraceae</taxon>
        <taxon>Anaeromyxobacter</taxon>
    </lineage>
</organism>
<evidence type="ECO:0000313" key="1">
    <source>
        <dbReference type="EMBL" id="BDG03555.1"/>
    </source>
</evidence>
<dbReference type="Proteomes" id="UP001162891">
    <property type="component" value="Chromosome"/>
</dbReference>
<dbReference type="RefSeq" id="WP_248361661.1">
    <property type="nucleotide sequence ID" value="NZ_AP025591.1"/>
</dbReference>
<evidence type="ECO:0008006" key="3">
    <source>
        <dbReference type="Google" id="ProtNLM"/>
    </source>
</evidence>
<accession>A0ABM7WVM7</accession>
<name>A0ABM7WVM7_9BACT</name>
<gene>
    <name evidence="1" type="ORF">AMOR_25510</name>
</gene>
<evidence type="ECO:0000313" key="2">
    <source>
        <dbReference type="Proteomes" id="UP001162891"/>
    </source>
</evidence>